<dbReference type="Pfam" id="PF17932">
    <property type="entry name" value="TetR_C_24"/>
    <property type="match status" value="1"/>
</dbReference>
<evidence type="ECO:0000256" key="1">
    <source>
        <dbReference type="ARBA" id="ARBA00023015"/>
    </source>
</evidence>
<evidence type="ECO:0000256" key="3">
    <source>
        <dbReference type="ARBA" id="ARBA00023163"/>
    </source>
</evidence>
<evidence type="ECO:0000256" key="4">
    <source>
        <dbReference type="PROSITE-ProRule" id="PRU00335"/>
    </source>
</evidence>
<dbReference type="GO" id="GO:0003700">
    <property type="term" value="F:DNA-binding transcription factor activity"/>
    <property type="evidence" value="ECO:0007669"/>
    <property type="project" value="TreeGrafter"/>
</dbReference>
<name>H8G736_9PSEU</name>
<keyword evidence="1" id="KW-0805">Transcription regulation</keyword>
<dbReference type="OrthoDB" id="9779746at2"/>
<dbReference type="PANTHER" id="PTHR30055">
    <property type="entry name" value="HTH-TYPE TRANSCRIPTIONAL REGULATOR RUTR"/>
    <property type="match status" value="1"/>
</dbReference>
<dbReference type="InterPro" id="IPR036271">
    <property type="entry name" value="Tet_transcr_reg_TetR-rel_C_sf"/>
</dbReference>
<dbReference type="InterPro" id="IPR050109">
    <property type="entry name" value="HTH-type_TetR-like_transc_reg"/>
</dbReference>
<dbReference type="Proteomes" id="UP000004705">
    <property type="component" value="Chromosome"/>
</dbReference>
<feature type="DNA-binding region" description="H-T-H motif" evidence="4">
    <location>
        <begin position="43"/>
        <end position="62"/>
    </location>
</feature>
<gene>
    <name evidence="7" type="ORF">SacazDRAFT_00324</name>
</gene>
<accession>H8G736</accession>
<keyword evidence="3" id="KW-0804">Transcription</keyword>
<dbReference type="PANTHER" id="PTHR30055:SF234">
    <property type="entry name" value="HTH-TYPE TRANSCRIPTIONAL REGULATOR BETI"/>
    <property type="match status" value="1"/>
</dbReference>
<dbReference type="InterPro" id="IPR041490">
    <property type="entry name" value="KstR2_TetR_C"/>
</dbReference>
<dbReference type="Gene3D" id="1.10.10.60">
    <property type="entry name" value="Homeodomain-like"/>
    <property type="match status" value="1"/>
</dbReference>
<dbReference type="PRINTS" id="PR00455">
    <property type="entry name" value="HTHTETR"/>
</dbReference>
<dbReference type="GO" id="GO:0000976">
    <property type="term" value="F:transcription cis-regulatory region binding"/>
    <property type="evidence" value="ECO:0007669"/>
    <property type="project" value="TreeGrafter"/>
</dbReference>
<sequence>MSDANTEPARRGRPRRGPDPERFREIVEAAAEVFLGKGYSGTSIQDISHRVGILKGSLYHYVRSKEDFLYRIIKDVYDEAIAEIRKVSELEGEPLEKLAEFIRLHVRFTASHLTAYTIQLREFEQLSAERPEEIRRGGETYVEALQVVLEGGAGARGRRRLAKITSAPASPPRGLWSSRPCGRDLRRLGVDRVIDVPGRVSSPIQS</sequence>
<dbReference type="SUPFAM" id="SSF48498">
    <property type="entry name" value="Tetracyclin repressor-like, C-terminal domain"/>
    <property type="match status" value="1"/>
</dbReference>
<dbReference type="EMBL" id="CM001466">
    <property type="protein sequence ID" value="EHY87305.1"/>
    <property type="molecule type" value="Genomic_DNA"/>
</dbReference>
<evidence type="ECO:0000313" key="8">
    <source>
        <dbReference type="Proteomes" id="UP000004705"/>
    </source>
</evidence>
<feature type="domain" description="HTH tetR-type" evidence="6">
    <location>
        <begin position="20"/>
        <end position="80"/>
    </location>
</feature>
<feature type="region of interest" description="Disordered" evidence="5">
    <location>
        <begin position="1"/>
        <end position="20"/>
    </location>
</feature>
<dbReference type="InterPro" id="IPR009057">
    <property type="entry name" value="Homeodomain-like_sf"/>
</dbReference>
<evidence type="ECO:0000259" key="6">
    <source>
        <dbReference type="PROSITE" id="PS50977"/>
    </source>
</evidence>
<dbReference type="HOGENOM" id="CLU_1340871_0_0_11"/>
<keyword evidence="2 4" id="KW-0238">DNA-binding</keyword>
<dbReference type="RefSeq" id="WP_005438006.1">
    <property type="nucleotide sequence ID" value="NZ_CM001466.1"/>
</dbReference>
<evidence type="ECO:0000256" key="2">
    <source>
        <dbReference type="ARBA" id="ARBA00023125"/>
    </source>
</evidence>
<evidence type="ECO:0000256" key="5">
    <source>
        <dbReference type="SAM" id="MobiDB-lite"/>
    </source>
</evidence>
<dbReference type="AlphaFoldDB" id="H8G736"/>
<organism evidence="7 8">
    <name type="scientific">Saccharomonospora azurea NA-128</name>
    <dbReference type="NCBI Taxonomy" id="882081"/>
    <lineage>
        <taxon>Bacteria</taxon>
        <taxon>Bacillati</taxon>
        <taxon>Actinomycetota</taxon>
        <taxon>Actinomycetes</taxon>
        <taxon>Pseudonocardiales</taxon>
        <taxon>Pseudonocardiaceae</taxon>
        <taxon>Saccharomonospora</taxon>
    </lineage>
</organism>
<dbReference type="Pfam" id="PF00440">
    <property type="entry name" value="TetR_N"/>
    <property type="match status" value="1"/>
</dbReference>
<dbReference type="SUPFAM" id="SSF46689">
    <property type="entry name" value="Homeodomain-like"/>
    <property type="match status" value="1"/>
</dbReference>
<protein>
    <submittedName>
        <fullName evidence="7">Transcriptional regulator</fullName>
    </submittedName>
</protein>
<evidence type="ECO:0000313" key="7">
    <source>
        <dbReference type="EMBL" id="EHY87305.1"/>
    </source>
</evidence>
<proteinExistence type="predicted"/>
<keyword evidence="8" id="KW-1185">Reference proteome</keyword>
<dbReference type="Gene3D" id="1.10.357.10">
    <property type="entry name" value="Tetracycline Repressor, domain 2"/>
    <property type="match status" value="1"/>
</dbReference>
<dbReference type="InterPro" id="IPR001647">
    <property type="entry name" value="HTH_TetR"/>
</dbReference>
<reference evidence="7 8" key="1">
    <citation type="journal article" date="2012" name="Stand. Genomic Sci.">
        <title>Genome sequence of the soil bacterium Saccharomonospora azurea type strain (NA-128(T)).</title>
        <authorList>
            <person name="Klenk H.P."/>
            <person name="Held B."/>
            <person name="Lucas S."/>
            <person name="Lapidus A."/>
            <person name="Copeland A."/>
            <person name="Hammon N."/>
            <person name="Pitluck S."/>
            <person name="Goodwin L.A."/>
            <person name="Han C."/>
            <person name="Tapia R."/>
            <person name="Brambilla E.M."/>
            <person name="Potter G."/>
            <person name="Land M."/>
            <person name="Ivanova N."/>
            <person name="Rohde M."/>
            <person name="Goker M."/>
            <person name="Detter J.C."/>
            <person name="Kyrpides N.C."/>
            <person name="Woyke T."/>
        </authorList>
    </citation>
    <scope>NUCLEOTIDE SEQUENCE [LARGE SCALE GENOMIC DNA]</scope>
    <source>
        <strain evidence="7 8">NA-128</strain>
    </source>
</reference>
<dbReference type="PROSITE" id="PS50977">
    <property type="entry name" value="HTH_TETR_2"/>
    <property type="match status" value="1"/>
</dbReference>